<reference evidence="2" key="2">
    <citation type="journal article" date="2021" name="PeerJ">
        <title>Extensive microbial diversity within the chicken gut microbiome revealed by metagenomics and culture.</title>
        <authorList>
            <person name="Gilroy R."/>
            <person name="Ravi A."/>
            <person name="Getino M."/>
            <person name="Pursley I."/>
            <person name="Horton D.L."/>
            <person name="Alikhan N.F."/>
            <person name="Baker D."/>
            <person name="Gharbi K."/>
            <person name="Hall N."/>
            <person name="Watson M."/>
            <person name="Adriaenssens E.M."/>
            <person name="Foster-Nyarko E."/>
            <person name="Jarju S."/>
            <person name="Secka A."/>
            <person name="Antonio M."/>
            <person name="Oren A."/>
            <person name="Chaudhuri R.R."/>
            <person name="La Ragione R."/>
            <person name="Hildebrand F."/>
            <person name="Pallen M.J."/>
        </authorList>
    </citation>
    <scope>NUCLEOTIDE SEQUENCE</scope>
    <source>
        <strain evidence="2">ChiHcec3-11533</strain>
    </source>
</reference>
<protein>
    <submittedName>
        <fullName evidence="2">NusG domain II-containing protein</fullName>
    </submittedName>
</protein>
<dbReference type="Pfam" id="PF07009">
    <property type="entry name" value="NusG_II"/>
    <property type="match status" value="1"/>
</dbReference>
<dbReference type="AlphaFoldDB" id="A0A9D1I9M1"/>
<keyword evidence="1" id="KW-0472">Membrane</keyword>
<sequence length="117" mass="12495">MRKGDWVFIAILLLVGGALWLFLRPDTPAQTAQIYCAGELVAELPLGEDDSYRWEEGDAYVSIEISAGGARVTDASCPDGDCIKRGAIYLAGESIVCLPNRISVVLSGADSLDAVVY</sequence>
<evidence type="ECO:0000256" key="1">
    <source>
        <dbReference type="SAM" id="Phobius"/>
    </source>
</evidence>
<comment type="caution">
    <text evidence="2">The sequence shown here is derived from an EMBL/GenBank/DDBJ whole genome shotgun (WGS) entry which is preliminary data.</text>
</comment>
<dbReference type="Gene3D" id="2.60.320.10">
    <property type="entry name" value="N-utilization substance G protein NusG, insert domain"/>
    <property type="match status" value="1"/>
</dbReference>
<evidence type="ECO:0000313" key="2">
    <source>
        <dbReference type="EMBL" id="HIU33060.1"/>
    </source>
</evidence>
<feature type="transmembrane region" description="Helical" evidence="1">
    <location>
        <begin position="6"/>
        <end position="23"/>
    </location>
</feature>
<accession>A0A9D1I9M1</accession>
<reference evidence="2" key="1">
    <citation type="submission" date="2020-10" db="EMBL/GenBank/DDBJ databases">
        <authorList>
            <person name="Gilroy R."/>
        </authorList>
    </citation>
    <scope>NUCLEOTIDE SEQUENCE</scope>
    <source>
        <strain evidence="2">ChiHcec3-11533</strain>
    </source>
</reference>
<proteinExistence type="predicted"/>
<organism evidence="2 3">
    <name type="scientific">Candidatus Pullichristensenella excrementigallinarum</name>
    <dbReference type="NCBI Taxonomy" id="2840907"/>
    <lineage>
        <taxon>Bacteria</taxon>
        <taxon>Bacillati</taxon>
        <taxon>Bacillota</taxon>
        <taxon>Clostridia</taxon>
        <taxon>Candidatus Pullichristensenella</taxon>
    </lineage>
</organism>
<dbReference type="Proteomes" id="UP000824072">
    <property type="component" value="Unassembled WGS sequence"/>
</dbReference>
<gene>
    <name evidence="2" type="ORF">IAB02_00725</name>
</gene>
<evidence type="ECO:0000313" key="3">
    <source>
        <dbReference type="Proteomes" id="UP000824072"/>
    </source>
</evidence>
<dbReference type="EMBL" id="DVMU01000016">
    <property type="protein sequence ID" value="HIU33060.1"/>
    <property type="molecule type" value="Genomic_DNA"/>
</dbReference>
<dbReference type="InterPro" id="IPR038690">
    <property type="entry name" value="NusG_2_sf"/>
</dbReference>
<name>A0A9D1I9M1_9FIRM</name>
<keyword evidence="1" id="KW-1133">Transmembrane helix</keyword>
<keyword evidence="1" id="KW-0812">Transmembrane</keyword>